<dbReference type="EMBL" id="CYZV01000021">
    <property type="protein sequence ID" value="CUO34158.1"/>
    <property type="molecule type" value="Genomic_DNA"/>
</dbReference>
<proteinExistence type="predicted"/>
<dbReference type="Proteomes" id="UP000095558">
    <property type="component" value="Unassembled WGS sequence"/>
</dbReference>
<dbReference type="AlphaFoldDB" id="A0A174EBL5"/>
<organism evidence="1 2">
    <name type="scientific">Clostridium disporicum</name>
    <dbReference type="NCBI Taxonomy" id="84024"/>
    <lineage>
        <taxon>Bacteria</taxon>
        <taxon>Bacillati</taxon>
        <taxon>Bacillota</taxon>
        <taxon>Clostridia</taxon>
        <taxon>Eubacteriales</taxon>
        <taxon>Clostridiaceae</taxon>
        <taxon>Clostridium</taxon>
    </lineage>
</organism>
<name>A0A174EBL5_9CLOT</name>
<sequence>MDKREELKEIIKNTKITMCKTEYYPKISDKTKSRITKNFDDKINTNNIVAFVDTTLMGTSKNGLVFTLTGIYNLEILSKPYYFNYKDIEDMTVISDKKGRYNSTESQLDIKLSNGKVIQIGYGNFYKDNLKNLFQELKNKFLCWDDVVCIKPSGEVGKVQLTKDQKNKCNGIIHTASVAAGGVGTGLAQIPLSDNAVITPIQITMITSLGAVFGIRVTEGVAKGIIGGATASIIGRGAVQLLVGWVPFVGNMINTATAAGVTEAIGWMAVAHFFDLQQQEKAKYKMDGMKEGYTAASQEYEGKLRKQAAEFLKQTKIYKEQMDDYEKLLSEYDVYICELENKVNKSENEYDDLFRAKEQYKALCNLSNCS</sequence>
<accession>A0A174EBL5</accession>
<evidence type="ECO:0000313" key="1">
    <source>
        <dbReference type="EMBL" id="CUO34158.1"/>
    </source>
</evidence>
<gene>
    <name evidence="1" type="ORF">ERS852470_02062</name>
</gene>
<reference evidence="1 2" key="1">
    <citation type="submission" date="2015-09" db="EMBL/GenBank/DDBJ databases">
        <authorList>
            <consortium name="Pathogen Informatics"/>
        </authorList>
    </citation>
    <scope>NUCLEOTIDE SEQUENCE [LARGE SCALE GENOMIC DNA]</scope>
    <source>
        <strain evidence="1 2">2789STDY5834855</strain>
    </source>
</reference>
<dbReference type="RefSeq" id="WP_070102623.1">
    <property type="nucleotide sequence ID" value="NZ_CYZV01000021.1"/>
</dbReference>
<evidence type="ECO:0000313" key="2">
    <source>
        <dbReference type="Proteomes" id="UP000095558"/>
    </source>
</evidence>
<protein>
    <submittedName>
        <fullName evidence="1">Uncharacterized protein/domain associated with GTPases</fullName>
    </submittedName>
</protein>